<accession>A0A1E5WNA4</accession>
<evidence type="ECO:0000313" key="1">
    <source>
        <dbReference type="EMBL" id="OEL38886.1"/>
    </source>
</evidence>
<comment type="caution">
    <text evidence="1">The sequence shown here is derived from an EMBL/GenBank/DDBJ whole genome shotgun (WGS) entry which is preliminary data.</text>
</comment>
<name>A0A1E5WNA4_9POAL</name>
<keyword evidence="2" id="KW-1185">Reference proteome</keyword>
<feature type="non-terminal residue" evidence="1">
    <location>
        <position position="1"/>
    </location>
</feature>
<dbReference type="Proteomes" id="UP000095767">
    <property type="component" value="Unassembled WGS sequence"/>
</dbReference>
<proteinExistence type="predicted"/>
<sequence length="33" mass="4023">LPLRCVWKSSTRVFHRKPARNFINNRPTIRTTR</sequence>
<organism evidence="1 2">
    <name type="scientific">Dichanthelium oligosanthes</name>
    <dbReference type="NCBI Taxonomy" id="888268"/>
    <lineage>
        <taxon>Eukaryota</taxon>
        <taxon>Viridiplantae</taxon>
        <taxon>Streptophyta</taxon>
        <taxon>Embryophyta</taxon>
        <taxon>Tracheophyta</taxon>
        <taxon>Spermatophyta</taxon>
        <taxon>Magnoliopsida</taxon>
        <taxon>Liliopsida</taxon>
        <taxon>Poales</taxon>
        <taxon>Poaceae</taxon>
        <taxon>PACMAD clade</taxon>
        <taxon>Panicoideae</taxon>
        <taxon>Panicodae</taxon>
        <taxon>Paniceae</taxon>
        <taxon>Dichantheliinae</taxon>
        <taxon>Dichanthelium</taxon>
    </lineage>
</organism>
<protein>
    <submittedName>
        <fullName evidence="1">Uncharacterized protein</fullName>
    </submittedName>
</protein>
<reference evidence="1 2" key="1">
    <citation type="submission" date="2016-09" db="EMBL/GenBank/DDBJ databases">
        <title>The draft genome of Dichanthelium oligosanthes: A C3 panicoid grass species.</title>
        <authorList>
            <person name="Studer A.J."/>
            <person name="Schnable J.C."/>
            <person name="Brutnell T.P."/>
        </authorList>
    </citation>
    <scope>NUCLEOTIDE SEQUENCE [LARGE SCALE GENOMIC DNA]</scope>
    <source>
        <strain evidence="2">cv. Kellogg 1175</strain>
        <tissue evidence="1">Leaf</tissue>
    </source>
</reference>
<dbReference type="AlphaFoldDB" id="A0A1E5WNA4"/>
<gene>
    <name evidence="1" type="ORF">BAE44_0000087</name>
</gene>
<dbReference type="EMBL" id="LWDX02000242">
    <property type="protein sequence ID" value="OEL38886.1"/>
    <property type="molecule type" value="Genomic_DNA"/>
</dbReference>
<evidence type="ECO:0000313" key="2">
    <source>
        <dbReference type="Proteomes" id="UP000095767"/>
    </source>
</evidence>